<dbReference type="EMBL" id="BEZZ01106063">
    <property type="protein sequence ID" value="GCC43563.1"/>
    <property type="molecule type" value="Genomic_DNA"/>
</dbReference>
<evidence type="ECO:0000256" key="1">
    <source>
        <dbReference type="SAM" id="MobiDB-lite"/>
    </source>
</evidence>
<feature type="non-terminal residue" evidence="2">
    <location>
        <position position="41"/>
    </location>
</feature>
<protein>
    <submittedName>
        <fullName evidence="2">Uncharacterized protein</fullName>
    </submittedName>
</protein>
<gene>
    <name evidence="2" type="ORF">chiPu_0027521</name>
</gene>
<dbReference type="AlphaFoldDB" id="A0A401TLR9"/>
<evidence type="ECO:0000313" key="3">
    <source>
        <dbReference type="Proteomes" id="UP000287033"/>
    </source>
</evidence>
<organism evidence="2 3">
    <name type="scientific">Chiloscyllium punctatum</name>
    <name type="common">Brownbanded bambooshark</name>
    <name type="synonym">Hemiscyllium punctatum</name>
    <dbReference type="NCBI Taxonomy" id="137246"/>
    <lineage>
        <taxon>Eukaryota</taxon>
        <taxon>Metazoa</taxon>
        <taxon>Chordata</taxon>
        <taxon>Craniata</taxon>
        <taxon>Vertebrata</taxon>
        <taxon>Chondrichthyes</taxon>
        <taxon>Elasmobranchii</taxon>
        <taxon>Galeomorphii</taxon>
        <taxon>Galeoidea</taxon>
        <taxon>Orectolobiformes</taxon>
        <taxon>Hemiscylliidae</taxon>
        <taxon>Chiloscyllium</taxon>
    </lineage>
</organism>
<accession>A0A401TLR9</accession>
<reference evidence="2 3" key="1">
    <citation type="journal article" date="2018" name="Nat. Ecol. Evol.">
        <title>Shark genomes provide insights into elasmobranch evolution and the origin of vertebrates.</title>
        <authorList>
            <person name="Hara Y"/>
            <person name="Yamaguchi K"/>
            <person name="Onimaru K"/>
            <person name="Kadota M"/>
            <person name="Koyanagi M"/>
            <person name="Keeley SD"/>
            <person name="Tatsumi K"/>
            <person name="Tanaka K"/>
            <person name="Motone F"/>
            <person name="Kageyama Y"/>
            <person name="Nozu R"/>
            <person name="Adachi N"/>
            <person name="Nishimura O"/>
            <person name="Nakagawa R"/>
            <person name="Tanegashima C"/>
            <person name="Kiyatake I"/>
            <person name="Matsumoto R"/>
            <person name="Murakumo K"/>
            <person name="Nishida K"/>
            <person name="Terakita A"/>
            <person name="Kuratani S"/>
            <person name="Sato K"/>
            <person name="Hyodo S Kuraku.S."/>
        </authorList>
    </citation>
    <scope>NUCLEOTIDE SEQUENCE [LARGE SCALE GENOMIC DNA]</scope>
</reference>
<dbReference type="Proteomes" id="UP000287033">
    <property type="component" value="Unassembled WGS sequence"/>
</dbReference>
<sequence length="41" mass="4429">MDRSRIANASKGGAEARSSGITHIVLNMHPPKSIASARRRQ</sequence>
<keyword evidence="3" id="KW-1185">Reference proteome</keyword>
<evidence type="ECO:0000313" key="2">
    <source>
        <dbReference type="EMBL" id="GCC43563.1"/>
    </source>
</evidence>
<name>A0A401TLR9_CHIPU</name>
<comment type="caution">
    <text evidence="2">The sequence shown here is derived from an EMBL/GenBank/DDBJ whole genome shotgun (WGS) entry which is preliminary data.</text>
</comment>
<proteinExistence type="predicted"/>
<feature type="region of interest" description="Disordered" evidence="1">
    <location>
        <begin position="1"/>
        <end position="41"/>
    </location>
</feature>